<dbReference type="AlphaFoldDB" id="A0A367ITL9"/>
<sequence length="188" mass="21236">MSTSKIDIDPRFKDEIMSAVFALQSAGKVVSVNAIVQQITHLIVNSYNNVSFFVYKADWIKRITTALKLTDTAFSVSKVNFEKIFCYIQDKALGIENDSLPGAYDLITMTNHQPKTSSFTSSTTPSITSLFTASSSINSKQTKLDVVDKVNIRKLYSNLNEEKMWKLKTGTFVERQMERFALACNYEQ</sequence>
<dbReference type="EMBL" id="PJQM01005695">
    <property type="protein sequence ID" value="RCH81040.1"/>
    <property type="molecule type" value="Genomic_DNA"/>
</dbReference>
<protein>
    <submittedName>
        <fullName evidence="1">Uncharacterized protein</fullName>
    </submittedName>
</protein>
<organism evidence="1 2">
    <name type="scientific">Rhizopus stolonifer</name>
    <name type="common">Rhizopus nigricans</name>
    <dbReference type="NCBI Taxonomy" id="4846"/>
    <lineage>
        <taxon>Eukaryota</taxon>
        <taxon>Fungi</taxon>
        <taxon>Fungi incertae sedis</taxon>
        <taxon>Mucoromycota</taxon>
        <taxon>Mucoromycotina</taxon>
        <taxon>Mucoromycetes</taxon>
        <taxon>Mucorales</taxon>
        <taxon>Mucorineae</taxon>
        <taxon>Rhizopodaceae</taxon>
        <taxon>Rhizopus</taxon>
    </lineage>
</organism>
<dbReference type="OrthoDB" id="2290350at2759"/>
<accession>A0A367ITL9</accession>
<gene>
    <name evidence="1" type="ORF">CU098_004904</name>
</gene>
<proteinExistence type="predicted"/>
<reference evidence="1 2" key="1">
    <citation type="journal article" date="2018" name="G3 (Bethesda)">
        <title>Phylogenetic and Phylogenomic Definition of Rhizopus Species.</title>
        <authorList>
            <person name="Gryganskyi A.P."/>
            <person name="Golan J."/>
            <person name="Dolatabadi S."/>
            <person name="Mondo S."/>
            <person name="Robb S."/>
            <person name="Idnurm A."/>
            <person name="Muszewska A."/>
            <person name="Steczkiewicz K."/>
            <person name="Masonjones S."/>
            <person name="Liao H.L."/>
            <person name="Gajdeczka M.T."/>
            <person name="Anike F."/>
            <person name="Vuek A."/>
            <person name="Anishchenko I.M."/>
            <person name="Voigt K."/>
            <person name="de Hoog G.S."/>
            <person name="Smith M.E."/>
            <person name="Heitman J."/>
            <person name="Vilgalys R."/>
            <person name="Stajich J.E."/>
        </authorList>
    </citation>
    <scope>NUCLEOTIDE SEQUENCE [LARGE SCALE GENOMIC DNA]</scope>
    <source>
        <strain evidence="1 2">LSU 92-RS-03</strain>
    </source>
</reference>
<comment type="caution">
    <text evidence="1">The sequence shown here is derived from an EMBL/GenBank/DDBJ whole genome shotgun (WGS) entry which is preliminary data.</text>
</comment>
<dbReference type="Proteomes" id="UP000253551">
    <property type="component" value="Unassembled WGS sequence"/>
</dbReference>
<evidence type="ECO:0000313" key="1">
    <source>
        <dbReference type="EMBL" id="RCH81040.1"/>
    </source>
</evidence>
<name>A0A367ITL9_RHIST</name>
<evidence type="ECO:0000313" key="2">
    <source>
        <dbReference type="Proteomes" id="UP000253551"/>
    </source>
</evidence>
<keyword evidence="2" id="KW-1185">Reference proteome</keyword>